<dbReference type="InterPro" id="IPR025309">
    <property type="entry name" value="KTSC_dom"/>
</dbReference>
<evidence type="ECO:0000259" key="1">
    <source>
        <dbReference type="Pfam" id="PF13619"/>
    </source>
</evidence>
<organism evidence="2 3">
    <name type="scientific">Bradyrhizobium macuxiense</name>
    <dbReference type="NCBI Taxonomy" id="1755647"/>
    <lineage>
        <taxon>Bacteria</taxon>
        <taxon>Pseudomonadati</taxon>
        <taxon>Pseudomonadota</taxon>
        <taxon>Alphaproteobacteria</taxon>
        <taxon>Hyphomicrobiales</taxon>
        <taxon>Nitrobacteraceae</taxon>
        <taxon>Bradyrhizobium</taxon>
    </lineage>
</organism>
<reference evidence="2 3" key="1">
    <citation type="submission" date="2015-11" db="EMBL/GenBank/DDBJ databases">
        <title>Draft Genome Sequence of the Strain BR 10303 (Bradyrhizobium sp.) isolated from nodules of Centrolobium paraense.</title>
        <authorList>
            <person name="Zelli J.E."/>
            <person name="Simoes-Araujo J.L."/>
            <person name="Barauna A.C."/>
            <person name="Silva K."/>
        </authorList>
    </citation>
    <scope>NUCLEOTIDE SEQUENCE [LARGE SCALE GENOMIC DNA]</scope>
    <source>
        <strain evidence="2 3">BR 10303</strain>
    </source>
</reference>
<name>A0A109JGQ6_9BRAD</name>
<proteinExistence type="predicted"/>
<gene>
    <name evidence="2" type="ORF">AS156_18905</name>
</gene>
<sequence>MERIVVNSSNLVSVGYDEDSSTLEVEFKGGAVYRYLNVPSFEYERLMAATSHGIYFNANIKNGYPFERA</sequence>
<dbReference type="OrthoDB" id="8450910at2"/>
<keyword evidence="3" id="KW-1185">Reference proteome</keyword>
<feature type="domain" description="KTSC" evidence="1">
    <location>
        <begin position="7"/>
        <end position="64"/>
    </location>
</feature>
<dbReference type="EMBL" id="LNCU01000107">
    <property type="protein sequence ID" value="KWV48534.1"/>
    <property type="molecule type" value="Genomic_DNA"/>
</dbReference>
<accession>A0A109JGQ6</accession>
<dbReference type="AlphaFoldDB" id="A0A109JGQ6"/>
<dbReference type="Pfam" id="PF13619">
    <property type="entry name" value="KTSC"/>
    <property type="match status" value="1"/>
</dbReference>
<dbReference type="RefSeq" id="WP_066513561.1">
    <property type="nucleotide sequence ID" value="NZ_LNCU01000107.1"/>
</dbReference>
<comment type="caution">
    <text evidence="2">The sequence shown here is derived from an EMBL/GenBank/DDBJ whole genome shotgun (WGS) entry which is preliminary data.</text>
</comment>
<dbReference type="Proteomes" id="UP000057737">
    <property type="component" value="Unassembled WGS sequence"/>
</dbReference>
<protein>
    <submittedName>
        <fullName evidence="2">KTSC domain containing protein</fullName>
    </submittedName>
</protein>
<evidence type="ECO:0000313" key="2">
    <source>
        <dbReference type="EMBL" id="KWV48534.1"/>
    </source>
</evidence>
<evidence type="ECO:0000313" key="3">
    <source>
        <dbReference type="Proteomes" id="UP000057737"/>
    </source>
</evidence>